<dbReference type="CDD" id="cd00156">
    <property type="entry name" value="REC"/>
    <property type="match status" value="1"/>
</dbReference>
<comment type="caution">
    <text evidence="4">The sequence shown here is derived from an EMBL/GenBank/DDBJ whole genome shotgun (WGS) entry which is preliminary data.</text>
</comment>
<dbReference type="InterPro" id="IPR001789">
    <property type="entry name" value="Sig_transdc_resp-reg_receiver"/>
</dbReference>
<feature type="domain" description="Response regulatory" evidence="3">
    <location>
        <begin position="7"/>
        <end position="124"/>
    </location>
</feature>
<dbReference type="Gene3D" id="3.40.50.2300">
    <property type="match status" value="1"/>
</dbReference>
<dbReference type="SUPFAM" id="SSF52172">
    <property type="entry name" value="CheY-like"/>
    <property type="match status" value="1"/>
</dbReference>
<dbReference type="InterPro" id="IPR050595">
    <property type="entry name" value="Bact_response_regulator"/>
</dbReference>
<dbReference type="SMART" id="SM00448">
    <property type="entry name" value="REC"/>
    <property type="match status" value="1"/>
</dbReference>
<dbReference type="PROSITE" id="PS50110">
    <property type="entry name" value="RESPONSE_REGULATORY"/>
    <property type="match status" value="1"/>
</dbReference>
<evidence type="ECO:0000313" key="5">
    <source>
        <dbReference type="Proteomes" id="UP001526430"/>
    </source>
</evidence>
<organism evidence="4 5">
    <name type="scientific">Sabulicella glaciei</name>
    <dbReference type="NCBI Taxonomy" id="2984948"/>
    <lineage>
        <taxon>Bacteria</taxon>
        <taxon>Pseudomonadati</taxon>
        <taxon>Pseudomonadota</taxon>
        <taxon>Alphaproteobacteria</taxon>
        <taxon>Acetobacterales</taxon>
        <taxon>Acetobacteraceae</taxon>
        <taxon>Sabulicella</taxon>
    </lineage>
</organism>
<dbReference type="PANTHER" id="PTHR44591:SF21">
    <property type="entry name" value="TWO-COMPONENT RESPONSE REGULATOR"/>
    <property type="match status" value="1"/>
</dbReference>
<sequence length="134" mass="14303">MGDALLRVLLAEDEAIIALFFREELEQWGCKVTWAPNGERALSEAQTGAVFDVLVTDLKMSGLRGEDLIRQLRETRPLLPVVVVTGSPPTGGAASLSREGEGPLTLLIKPTLTSDILRAFTSMGLLGASPSLSL</sequence>
<keyword evidence="1 2" id="KW-0597">Phosphoprotein</keyword>
<evidence type="ECO:0000256" key="2">
    <source>
        <dbReference type="PROSITE-ProRule" id="PRU00169"/>
    </source>
</evidence>
<dbReference type="InterPro" id="IPR011006">
    <property type="entry name" value="CheY-like_superfamily"/>
</dbReference>
<dbReference type="EMBL" id="JAPFQI010000001">
    <property type="protein sequence ID" value="MCW8084511.1"/>
    <property type="molecule type" value="Genomic_DNA"/>
</dbReference>
<gene>
    <name evidence="4" type="ORF">OF850_02630</name>
</gene>
<evidence type="ECO:0000259" key="3">
    <source>
        <dbReference type="PROSITE" id="PS50110"/>
    </source>
</evidence>
<keyword evidence="5" id="KW-1185">Reference proteome</keyword>
<dbReference type="RefSeq" id="WP_301588133.1">
    <property type="nucleotide sequence ID" value="NZ_JAPFQI010000001.1"/>
</dbReference>
<protein>
    <submittedName>
        <fullName evidence="4">Response regulator</fullName>
    </submittedName>
</protein>
<feature type="modified residue" description="4-aspartylphosphate" evidence="2">
    <location>
        <position position="57"/>
    </location>
</feature>
<dbReference type="Pfam" id="PF00072">
    <property type="entry name" value="Response_reg"/>
    <property type="match status" value="1"/>
</dbReference>
<evidence type="ECO:0000313" key="4">
    <source>
        <dbReference type="EMBL" id="MCW8084511.1"/>
    </source>
</evidence>
<name>A0ABT3NQT1_9PROT</name>
<reference evidence="4 5" key="1">
    <citation type="submission" date="2022-10" db="EMBL/GenBank/DDBJ databases">
        <title>Roseococcus glaciei nov., sp. nov., isolated from glacier.</title>
        <authorList>
            <person name="Liu Q."/>
            <person name="Xin Y.-H."/>
        </authorList>
    </citation>
    <scope>NUCLEOTIDE SEQUENCE [LARGE SCALE GENOMIC DNA]</scope>
    <source>
        <strain evidence="4 5">MDT2-1-1</strain>
    </source>
</reference>
<accession>A0ABT3NQT1</accession>
<dbReference type="PANTHER" id="PTHR44591">
    <property type="entry name" value="STRESS RESPONSE REGULATOR PROTEIN 1"/>
    <property type="match status" value="1"/>
</dbReference>
<evidence type="ECO:0000256" key="1">
    <source>
        <dbReference type="ARBA" id="ARBA00022553"/>
    </source>
</evidence>
<dbReference type="Proteomes" id="UP001526430">
    <property type="component" value="Unassembled WGS sequence"/>
</dbReference>
<proteinExistence type="predicted"/>